<keyword evidence="3" id="KW-1185">Reference proteome</keyword>
<feature type="transmembrane region" description="Helical" evidence="1">
    <location>
        <begin position="72"/>
        <end position="95"/>
    </location>
</feature>
<keyword evidence="1" id="KW-1133">Transmembrane helix</keyword>
<accession>A0ABQ8Q7S6</accession>
<name>A0ABQ8Q7S6_9AGAR</name>
<proteinExistence type="predicted"/>
<comment type="caution">
    <text evidence="2">The sequence shown here is derived from an EMBL/GenBank/DDBJ whole genome shotgun (WGS) entry which is preliminary data.</text>
</comment>
<keyword evidence="1" id="KW-0812">Transmembrane</keyword>
<evidence type="ECO:0000256" key="1">
    <source>
        <dbReference type="SAM" id="Phobius"/>
    </source>
</evidence>
<reference evidence="2" key="1">
    <citation type="submission" date="2022-08" db="EMBL/GenBank/DDBJ databases">
        <authorList>
            <consortium name="DOE Joint Genome Institute"/>
            <person name="Min B."/>
            <person name="Riley R."/>
            <person name="Sierra-Patev S."/>
            <person name="Naranjo-Ortiz M."/>
            <person name="Looney B."/>
            <person name="Konkel Z."/>
            <person name="Slot J.C."/>
            <person name="Sakamoto Y."/>
            <person name="Steenwyk J.L."/>
            <person name="Rokas A."/>
            <person name="Carro J."/>
            <person name="Camarero S."/>
            <person name="Ferreira P."/>
            <person name="Molpeceres G."/>
            <person name="Ruiz-Duenas F.J."/>
            <person name="Serrano A."/>
            <person name="Henrissat B."/>
            <person name="Drula E."/>
            <person name="Hughes K.W."/>
            <person name="Mata J.L."/>
            <person name="Ishikawa N.K."/>
            <person name="Vargas-Isla R."/>
            <person name="Ushijima S."/>
            <person name="Smith C.A."/>
            <person name="Ahrendt S."/>
            <person name="Andreopoulos W."/>
            <person name="He G."/>
            <person name="Labutti K."/>
            <person name="Lipzen A."/>
            <person name="Ng V."/>
            <person name="Sandor L."/>
            <person name="Barry K."/>
            <person name="Martinez A.T."/>
            <person name="Xiao Y."/>
            <person name="Gibbons J.G."/>
            <person name="Terashima K."/>
            <person name="Hibbett D.S."/>
            <person name="Grigoriev I.V."/>
        </authorList>
    </citation>
    <scope>NUCLEOTIDE SEQUENCE</scope>
    <source>
        <strain evidence="2">TFB10827</strain>
    </source>
</reference>
<sequence length="245" mass="27399">MSTNPEALYSTRLLSNNCYSQVLLSVSVSLQAVNRKIVWSLWTIRFCPQPVCMPATLQSPGEHQPLDNTMGAILIGILASAVLYGISLVQTFFYYNPERHDLVRLDLVLNCETLFNKLNRSVLAEAIPTGFTGTLVQTFYTIRVWRLSKKNHVLAVVIMSIVLAQTGESSSSKKKFALILIYGKLQHVGLYYMPTFRIDTSQHFTSCRLQLSTFQQLLDISGLTVSINALSSAAGMYFRLSGLIY</sequence>
<evidence type="ECO:0000313" key="3">
    <source>
        <dbReference type="Proteomes" id="UP001163828"/>
    </source>
</evidence>
<gene>
    <name evidence="2" type="ORF">F5050DRAFT_1809479</name>
</gene>
<protein>
    <submittedName>
        <fullName evidence="2">Uncharacterized protein</fullName>
    </submittedName>
</protein>
<dbReference type="EMBL" id="MU790697">
    <property type="protein sequence ID" value="KAJ3994544.1"/>
    <property type="molecule type" value="Genomic_DNA"/>
</dbReference>
<dbReference type="Proteomes" id="UP001163828">
    <property type="component" value="Unassembled WGS sequence"/>
</dbReference>
<evidence type="ECO:0000313" key="2">
    <source>
        <dbReference type="EMBL" id="KAJ3994544.1"/>
    </source>
</evidence>
<organism evidence="2 3">
    <name type="scientific">Lentinula boryana</name>
    <dbReference type="NCBI Taxonomy" id="40481"/>
    <lineage>
        <taxon>Eukaryota</taxon>
        <taxon>Fungi</taxon>
        <taxon>Dikarya</taxon>
        <taxon>Basidiomycota</taxon>
        <taxon>Agaricomycotina</taxon>
        <taxon>Agaricomycetes</taxon>
        <taxon>Agaricomycetidae</taxon>
        <taxon>Agaricales</taxon>
        <taxon>Marasmiineae</taxon>
        <taxon>Omphalotaceae</taxon>
        <taxon>Lentinula</taxon>
    </lineage>
</organism>
<keyword evidence="1" id="KW-0472">Membrane</keyword>